<dbReference type="Pfam" id="PF00450">
    <property type="entry name" value="Peptidase_S10"/>
    <property type="match status" value="1"/>
</dbReference>
<feature type="region of interest" description="Disordered" evidence="19">
    <location>
        <begin position="596"/>
        <end position="644"/>
    </location>
</feature>
<evidence type="ECO:0000256" key="6">
    <source>
        <dbReference type="ARBA" id="ARBA00022692"/>
    </source>
</evidence>
<evidence type="ECO:0000256" key="1">
    <source>
        <dbReference type="ARBA" id="ARBA00001003"/>
    </source>
</evidence>
<evidence type="ECO:0000256" key="18">
    <source>
        <dbReference type="ARBA" id="ARBA00042717"/>
    </source>
</evidence>
<keyword evidence="5" id="KW-0645">Protease</keyword>
<dbReference type="GO" id="GO:0004185">
    <property type="term" value="F:serine-type carboxypeptidase activity"/>
    <property type="evidence" value="ECO:0007669"/>
    <property type="project" value="UniProtKB-EC"/>
</dbReference>
<dbReference type="PRINTS" id="PR00724">
    <property type="entry name" value="CRBOXYPTASEC"/>
</dbReference>
<evidence type="ECO:0000313" key="22">
    <source>
        <dbReference type="Proteomes" id="UP001182556"/>
    </source>
</evidence>
<feature type="compositionally biased region" description="Basic residues" evidence="19">
    <location>
        <begin position="608"/>
        <end position="621"/>
    </location>
</feature>
<evidence type="ECO:0000256" key="9">
    <source>
        <dbReference type="ARBA" id="ARBA00022801"/>
    </source>
</evidence>
<evidence type="ECO:0000256" key="10">
    <source>
        <dbReference type="ARBA" id="ARBA00022989"/>
    </source>
</evidence>
<sequence>MQAESRVRAAALNLTHEGSQSASSPLLTTLTPRAAQKLPSAADLWVHSLPGLLNMASHPTHPINLYAGLLPSYPGEGKGGGEGATGVDAKIFFMMSKARRSAGKQRLIFWFNGGPGCSAFDGALMEVGPFRTVPASQTASGKVELKLVEGGWDEFATVVFVDQPPGTGLSFVPTNGYLHELDQGSQHLIQFMKNFYQVFPELAGIDTYLAGESFAGQYIPYFAHALLQTPPTIDFALKGIAIGNGWIDPKQQYPGYVDFAYEKKLLVKGTPAADNADAVLARCMEEIAKFEGDENTPINIGGGCDRVMSAVTDPFEQELNGKKMCMNIYDVRLMDEWPACGMNWPPDLPDVYDFLRRDDVLMGLHATERSSAWVECDGKVSSELHLRNSFASVKYIPGILEAGVPVMMFAGAEDLICNYKGIERMIENMEWSGQIGFGNATASEWVFNGTQVGEWTVSRNLTYAKVYESSHMVGFDVPEVTNDMITRFMGVDLSLVPGVLGQTSGKLGGINKVALSAGSAAAGIPLLKGGKSDIENWYNAASAFLILFILVSIVALYFYFKRRRSLRRRVGLPTMRDDAAERVPLGAERVEMDDIERAEGYELDSAGRKTRARSGSRKGKERAREEDEDEGESVFALGDDEDGR</sequence>
<dbReference type="InterPro" id="IPR029058">
    <property type="entry name" value="AB_hydrolase_fold"/>
</dbReference>
<keyword evidence="10 20" id="KW-1133">Transmembrane helix</keyword>
<dbReference type="Proteomes" id="UP001182556">
    <property type="component" value="Unassembled WGS sequence"/>
</dbReference>
<feature type="transmembrane region" description="Helical" evidence="20">
    <location>
        <begin position="537"/>
        <end position="560"/>
    </location>
</feature>
<dbReference type="EMBL" id="JAODAN010000006">
    <property type="protein sequence ID" value="KAK1923825.1"/>
    <property type="molecule type" value="Genomic_DNA"/>
</dbReference>
<evidence type="ECO:0000256" key="4">
    <source>
        <dbReference type="ARBA" id="ARBA00022645"/>
    </source>
</evidence>
<dbReference type="Gene3D" id="3.40.50.1820">
    <property type="entry name" value="alpha/beta hydrolase"/>
    <property type="match status" value="1"/>
</dbReference>
<comment type="catalytic activity">
    <reaction evidence="1">
        <text>Preferential release of a C-terminal arginine or lysine residue.</text>
        <dbReference type="EC" id="3.4.16.6"/>
    </reaction>
</comment>
<gene>
    <name evidence="21" type="ORF">DB88DRAFT_492594</name>
</gene>
<evidence type="ECO:0000256" key="17">
    <source>
        <dbReference type="ARBA" id="ARBA00040628"/>
    </source>
</evidence>
<dbReference type="GO" id="GO:0006508">
    <property type="term" value="P:proteolysis"/>
    <property type="evidence" value="ECO:0007669"/>
    <property type="project" value="UniProtKB-KW"/>
</dbReference>
<feature type="compositionally biased region" description="Acidic residues" evidence="19">
    <location>
        <begin position="626"/>
        <end position="644"/>
    </location>
</feature>
<dbReference type="InterPro" id="IPR001563">
    <property type="entry name" value="Peptidase_S10"/>
</dbReference>
<protein>
    <recommendedName>
        <fullName evidence="17">Pheromone-processing carboxypeptidase KEX1</fullName>
        <ecNumber evidence="15">3.4.16.6</ecNumber>
    </recommendedName>
    <alternativeName>
        <fullName evidence="18">Carboxypeptidase D</fullName>
    </alternativeName>
    <alternativeName>
        <fullName evidence="16">Pheromone-processing carboxypeptidase kex1</fullName>
    </alternativeName>
</protein>
<keyword evidence="13" id="KW-0325">Glycoprotein</keyword>
<keyword evidence="7" id="KW-0053">Apoptosis</keyword>
<evidence type="ECO:0000256" key="19">
    <source>
        <dbReference type="SAM" id="MobiDB-lite"/>
    </source>
</evidence>
<keyword evidence="12 20" id="KW-0472">Membrane</keyword>
<evidence type="ECO:0000256" key="13">
    <source>
        <dbReference type="ARBA" id="ARBA00023180"/>
    </source>
</evidence>
<keyword evidence="11" id="KW-0333">Golgi apparatus</keyword>
<dbReference type="SUPFAM" id="SSF53474">
    <property type="entry name" value="alpha/beta-Hydrolases"/>
    <property type="match status" value="1"/>
</dbReference>
<evidence type="ECO:0000256" key="3">
    <source>
        <dbReference type="ARBA" id="ARBA00009431"/>
    </source>
</evidence>
<evidence type="ECO:0000256" key="14">
    <source>
        <dbReference type="ARBA" id="ARBA00037042"/>
    </source>
</evidence>
<dbReference type="PANTHER" id="PTHR11802:SF190">
    <property type="entry name" value="PHEROMONE-PROCESSING CARBOXYPEPTIDASE KEX1"/>
    <property type="match status" value="1"/>
</dbReference>
<dbReference type="EC" id="3.4.16.6" evidence="15"/>
<evidence type="ECO:0000256" key="8">
    <source>
        <dbReference type="ARBA" id="ARBA00022729"/>
    </source>
</evidence>
<comment type="function">
    <text evidence="14">Protease with a carboxypeptidase B-like function involved in the C-terminal processing of the lysine and arginine residues from protein precursors. Promotes cell fusion and is involved in the programmed cell death.</text>
</comment>
<comment type="subcellular location">
    <subcellularLocation>
        <location evidence="2">Golgi apparatus</location>
        <location evidence="2">trans-Golgi network membrane</location>
        <topology evidence="2">Single-pass type I membrane protein</topology>
    </subcellularLocation>
</comment>
<evidence type="ECO:0000256" key="20">
    <source>
        <dbReference type="SAM" id="Phobius"/>
    </source>
</evidence>
<keyword evidence="22" id="KW-1185">Reference proteome</keyword>
<dbReference type="GO" id="GO:0006915">
    <property type="term" value="P:apoptotic process"/>
    <property type="evidence" value="ECO:0007669"/>
    <property type="project" value="UniProtKB-KW"/>
</dbReference>
<evidence type="ECO:0000256" key="7">
    <source>
        <dbReference type="ARBA" id="ARBA00022703"/>
    </source>
</evidence>
<keyword evidence="8" id="KW-0732">Signal</keyword>
<evidence type="ECO:0000256" key="12">
    <source>
        <dbReference type="ARBA" id="ARBA00023136"/>
    </source>
</evidence>
<comment type="similarity">
    <text evidence="3">Belongs to the peptidase S10 family.</text>
</comment>
<proteinExistence type="inferred from homology"/>
<accession>A0AAD9CYC6</accession>
<dbReference type="AlphaFoldDB" id="A0AAD9CYC6"/>
<comment type="caution">
    <text evidence="21">The sequence shown here is derived from an EMBL/GenBank/DDBJ whole genome shotgun (WGS) entry which is preliminary data.</text>
</comment>
<evidence type="ECO:0000256" key="11">
    <source>
        <dbReference type="ARBA" id="ARBA00023034"/>
    </source>
</evidence>
<keyword evidence="9 21" id="KW-0378">Hydrolase</keyword>
<evidence type="ECO:0000256" key="15">
    <source>
        <dbReference type="ARBA" id="ARBA00038895"/>
    </source>
</evidence>
<organism evidence="21 22">
    <name type="scientific">Papiliotrema laurentii</name>
    <name type="common">Cryptococcus laurentii</name>
    <dbReference type="NCBI Taxonomy" id="5418"/>
    <lineage>
        <taxon>Eukaryota</taxon>
        <taxon>Fungi</taxon>
        <taxon>Dikarya</taxon>
        <taxon>Basidiomycota</taxon>
        <taxon>Agaricomycotina</taxon>
        <taxon>Tremellomycetes</taxon>
        <taxon>Tremellales</taxon>
        <taxon>Rhynchogastremaceae</taxon>
        <taxon>Papiliotrema</taxon>
    </lineage>
</organism>
<dbReference type="PANTHER" id="PTHR11802">
    <property type="entry name" value="SERINE PROTEASE FAMILY S10 SERINE CARBOXYPEPTIDASE"/>
    <property type="match status" value="1"/>
</dbReference>
<name>A0AAD9CYC6_PAPLA</name>
<keyword evidence="4" id="KW-0121">Carboxypeptidase</keyword>
<evidence type="ECO:0000313" key="21">
    <source>
        <dbReference type="EMBL" id="KAK1923825.1"/>
    </source>
</evidence>
<dbReference type="FunFam" id="3.40.50.1820:FF:000121">
    <property type="entry name" value="Carboxypeptidase D"/>
    <property type="match status" value="1"/>
</dbReference>
<evidence type="ECO:0000256" key="16">
    <source>
        <dbReference type="ARBA" id="ARBA00040403"/>
    </source>
</evidence>
<evidence type="ECO:0000256" key="2">
    <source>
        <dbReference type="ARBA" id="ARBA00004393"/>
    </source>
</evidence>
<dbReference type="GO" id="GO:0005802">
    <property type="term" value="C:trans-Golgi network"/>
    <property type="evidence" value="ECO:0007669"/>
    <property type="project" value="TreeGrafter"/>
</dbReference>
<reference evidence="21" key="1">
    <citation type="submission" date="2023-02" db="EMBL/GenBank/DDBJ databases">
        <title>Identification and recombinant expression of a fungal hydrolase from Papiliotrema laurentii that hydrolyzes apple cutin and clears colloidal polyester polyurethane.</title>
        <authorList>
            <consortium name="DOE Joint Genome Institute"/>
            <person name="Roman V.A."/>
            <person name="Bojanowski C."/>
            <person name="Crable B.R."/>
            <person name="Wagner D.N."/>
            <person name="Hung C.S."/>
            <person name="Nadeau L.J."/>
            <person name="Schratz L."/>
            <person name="Haridas S."/>
            <person name="Pangilinan J."/>
            <person name="Lipzen A."/>
            <person name="Na H."/>
            <person name="Yan M."/>
            <person name="Ng V."/>
            <person name="Grigoriev I.V."/>
            <person name="Spatafora J.W."/>
            <person name="Barlow D."/>
            <person name="Biffinger J."/>
            <person name="Kelley-Loughnane N."/>
            <person name="Varaljay V.A."/>
            <person name="Crookes-Goodson W.J."/>
        </authorList>
    </citation>
    <scope>NUCLEOTIDE SEQUENCE</scope>
    <source>
        <strain evidence="21">5307AH</strain>
    </source>
</reference>
<evidence type="ECO:0000256" key="5">
    <source>
        <dbReference type="ARBA" id="ARBA00022670"/>
    </source>
</evidence>
<keyword evidence="6 20" id="KW-0812">Transmembrane</keyword>